<name>A0ABN7ARK9_9HEMI</name>
<dbReference type="EMBL" id="AP028913">
    <property type="protein sequence ID" value="BES94850.1"/>
    <property type="molecule type" value="Genomic_DNA"/>
</dbReference>
<gene>
    <name evidence="1" type="ORF">NTJ_07659</name>
</gene>
<proteinExistence type="predicted"/>
<evidence type="ECO:0000313" key="1">
    <source>
        <dbReference type="EMBL" id="BES94850.1"/>
    </source>
</evidence>
<organism evidence="1 2">
    <name type="scientific">Nesidiocoris tenuis</name>
    <dbReference type="NCBI Taxonomy" id="355587"/>
    <lineage>
        <taxon>Eukaryota</taxon>
        <taxon>Metazoa</taxon>
        <taxon>Ecdysozoa</taxon>
        <taxon>Arthropoda</taxon>
        <taxon>Hexapoda</taxon>
        <taxon>Insecta</taxon>
        <taxon>Pterygota</taxon>
        <taxon>Neoptera</taxon>
        <taxon>Paraneoptera</taxon>
        <taxon>Hemiptera</taxon>
        <taxon>Heteroptera</taxon>
        <taxon>Panheteroptera</taxon>
        <taxon>Cimicomorpha</taxon>
        <taxon>Miridae</taxon>
        <taxon>Dicyphina</taxon>
        <taxon>Nesidiocoris</taxon>
    </lineage>
</organism>
<accession>A0ABN7ARK9</accession>
<dbReference type="Proteomes" id="UP001307889">
    <property type="component" value="Chromosome 5"/>
</dbReference>
<keyword evidence="2" id="KW-1185">Reference proteome</keyword>
<reference evidence="1 2" key="1">
    <citation type="submission" date="2023-09" db="EMBL/GenBank/DDBJ databases">
        <title>Nesidiocoris tenuis whole genome shotgun sequence.</title>
        <authorList>
            <person name="Shibata T."/>
            <person name="Shimoda M."/>
            <person name="Kobayashi T."/>
            <person name="Uehara T."/>
        </authorList>
    </citation>
    <scope>NUCLEOTIDE SEQUENCE [LARGE SCALE GENOMIC DNA]</scope>
    <source>
        <strain evidence="1 2">Japan</strain>
    </source>
</reference>
<evidence type="ECO:0000313" key="2">
    <source>
        <dbReference type="Proteomes" id="UP001307889"/>
    </source>
</evidence>
<sequence>MKLLMVVNSFQAVRTSLYAVRGPRPLECIQPASVPLLRQQSARFLRAIVVPSFPESLALATWTLIDPPLRPISHEDVRILLQPRTYSSVVGTTRGAGPVPGPSRFG</sequence>
<protein>
    <submittedName>
        <fullName evidence="1">Uncharacterized protein</fullName>
    </submittedName>
</protein>